<accession>A0A8S5R775</accession>
<sequence length="30" mass="3600">MNWCDFTKKTKTLRSTTTCGFRSYRSLYGF</sequence>
<proteinExistence type="predicted"/>
<dbReference type="EMBL" id="BK015826">
    <property type="protein sequence ID" value="DAE27003.1"/>
    <property type="molecule type" value="Genomic_DNA"/>
</dbReference>
<name>A0A8S5R775_9VIRU</name>
<organism evidence="1">
    <name type="scientific">virus sp. cthq354</name>
    <dbReference type="NCBI Taxonomy" id="2826812"/>
    <lineage>
        <taxon>Viruses</taxon>
    </lineage>
</organism>
<reference evidence="1" key="1">
    <citation type="journal article" date="2021" name="Proc. Natl. Acad. Sci. U.S.A.">
        <title>A Catalog of Tens of Thousands of Viruses from Human Metagenomes Reveals Hidden Associations with Chronic Diseases.</title>
        <authorList>
            <person name="Tisza M.J."/>
            <person name="Buck C.B."/>
        </authorList>
    </citation>
    <scope>NUCLEOTIDE SEQUENCE</scope>
    <source>
        <strain evidence="1">Cthq354</strain>
    </source>
</reference>
<evidence type="ECO:0000313" key="1">
    <source>
        <dbReference type="EMBL" id="DAE27003.1"/>
    </source>
</evidence>
<protein>
    <submittedName>
        <fullName evidence="1">Uncharacterized protein</fullName>
    </submittedName>
</protein>